<feature type="compositionally biased region" description="Polar residues" evidence="1">
    <location>
        <begin position="8"/>
        <end position="22"/>
    </location>
</feature>
<keyword evidence="3" id="KW-1185">Reference proteome</keyword>
<reference evidence="2 3" key="1">
    <citation type="journal article" date="2022" name="G3 (Bethesda)">
        <title>Whole-genome sequence and methylome profiling of the almond [Prunus dulcis (Mill.) D.A. Webb] cultivar 'Nonpareil'.</title>
        <authorList>
            <person name="D'Amico-Willman K.M."/>
            <person name="Ouma W.Z."/>
            <person name="Meulia T."/>
            <person name="Sideli G.M."/>
            <person name="Gradziel T.M."/>
            <person name="Fresnedo-Ramirez J."/>
        </authorList>
    </citation>
    <scope>NUCLEOTIDE SEQUENCE [LARGE SCALE GENOMIC DNA]</scope>
    <source>
        <strain evidence="2">Clone GOH B32 T37-40</strain>
    </source>
</reference>
<dbReference type="AlphaFoldDB" id="A0AAD4WU16"/>
<gene>
    <name evidence="2" type="ORF">L3X38_001686</name>
</gene>
<evidence type="ECO:0000313" key="3">
    <source>
        <dbReference type="Proteomes" id="UP001054821"/>
    </source>
</evidence>
<dbReference type="InterPro" id="IPR036397">
    <property type="entry name" value="RNaseH_sf"/>
</dbReference>
<dbReference type="SUPFAM" id="SSF53098">
    <property type="entry name" value="Ribonuclease H-like"/>
    <property type="match status" value="1"/>
</dbReference>
<feature type="region of interest" description="Disordered" evidence="1">
    <location>
        <begin position="1"/>
        <end position="22"/>
    </location>
</feature>
<dbReference type="GO" id="GO:0003676">
    <property type="term" value="F:nucleic acid binding"/>
    <property type="evidence" value="ECO:0007669"/>
    <property type="project" value="InterPro"/>
</dbReference>
<accession>A0AAD4WU16</accession>
<dbReference type="InterPro" id="IPR039537">
    <property type="entry name" value="Retrotran_Ty1/copia-like"/>
</dbReference>
<evidence type="ECO:0000256" key="1">
    <source>
        <dbReference type="SAM" id="MobiDB-lite"/>
    </source>
</evidence>
<proteinExistence type="predicted"/>
<dbReference type="InterPro" id="IPR012337">
    <property type="entry name" value="RNaseH-like_sf"/>
</dbReference>
<protein>
    <recommendedName>
        <fullName evidence="4">Retrotransposon Copia-like N-terminal domain-containing protein</fullName>
    </recommendedName>
</protein>
<sequence>MAFKDTLDNPTAATKSNASETQKNLDMAQPIVIFRNDTSAAPFTIRLKGKNYNSWSKMMLLHVSGQGKRGYLTEKVAQGTLKSFFSMVHAQFNTSIQSIHVDIFFGGGEKRRGREFFPLSEFFREHGTIYQHSCVYTLQQNGVVVRKHRHILKTSQALRSNT</sequence>
<evidence type="ECO:0008006" key="4">
    <source>
        <dbReference type="Google" id="ProtNLM"/>
    </source>
</evidence>
<dbReference type="PANTHER" id="PTHR42648">
    <property type="entry name" value="TRANSPOSASE, PUTATIVE-RELATED"/>
    <property type="match status" value="1"/>
</dbReference>
<evidence type="ECO:0000313" key="2">
    <source>
        <dbReference type="EMBL" id="KAI5348799.1"/>
    </source>
</evidence>
<dbReference type="Proteomes" id="UP001054821">
    <property type="component" value="Chromosome 1"/>
</dbReference>
<dbReference type="PANTHER" id="PTHR42648:SF31">
    <property type="entry name" value="RNA-DIRECTED DNA POLYMERASE"/>
    <property type="match status" value="1"/>
</dbReference>
<dbReference type="EMBL" id="JAJFAZ020000001">
    <property type="protein sequence ID" value="KAI5348799.1"/>
    <property type="molecule type" value="Genomic_DNA"/>
</dbReference>
<organism evidence="2 3">
    <name type="scientific">Prunus dulcis</name>
    <name type="common">Almond</name>
    <name type="synonym">Amygdalus dulcis</name>
    <dbReference type="NCBI Taxonomy" id="3755"/>
    <lineage>
        <taxon>Eukaryota</taxon>
        <taxon>Viridiplantae</taxon>
        <taxon>Streptophyta</taxon>
        <taxon>Embryophyta</taxon>
        <taxon>Tracheophyta</taxon>
        <taxon>Spermatophyta</taxon>
        <taxon>Magnoliopsida</taxon>
        <taxon>eudicotyledons</taxon>
        <taxon>Gunneridae</taxon>
        <taxon>Pentapetalae</taxon>
        <taxon>rosids</taxon>
        <taxon>fabids</taxon>
        <taxon>Rosales</taxon>
        <taxon>Rosaceae</taxon>
        <taxon>Amygdaloideae</taxon>
        <taxon>Amygdaleae</taxon>
        <taxon>Prunus</taxon>
    </lineage>
</organism>
<name>A0AAD4WU16_PRUDU</name>
<dbReference type="Gene3D" id="3.30.420.10">
    <property type="entry name" value="Ribonuclease H-like superfamily/Ribonuclease H"/>
    <property type="match status" value="1"/>
</dbReference>
<comment type="caution">
    <text evidence="2">The sequence shown here is derived from an EMBL/GenBank/DDBJ whole genome shotgun (WGS) entry which is preliminary data.</text>
</comment>